<organism evidence="9 10">
    <name type="scientific">Nitrospira lenta</name>
    <dbReference type="NCBI Taxonomy" id="1436998"/>
    <lineage>
        <taxon>Bacteria</taxon>
        <taxon>Pseudomonadati</taxon>
        <taxon>Nitrospirota</taxon>
        <taxon>Nitrospiria</taxon>
        <taxon>Nitrospirales</taxon>
        <taxon>Nitrospiraceae</taxon>
        <taxon>Nitrospira</taxon>
    </lineage>
</organism>
<evidence type="ECO:0000313" key="10">
    <source>
        <dbReference type="Proteomes" id="UP000248168"/>
    </source>
</evidence>
<evidence type="ECO:0000256" key="1">
    <source>
        <dbReference type="ARBA" id="ARBA00004141"/>
    </source>
</evidence>
<dbReference type="GO" id="GO:0047360">
    <property type="term" value="F:undecaprenyl-phosphate galactose phosphotransferase activity"/>
    <property type="evidence" value="ECO:0007669"/>
    <property type="project" value="UniProtKB-EC"/>
</dbReference>
<dbReference type="Pfam" id="PF02397">
    <property type="entry name" value="Bac_transf"/>
    <property type="match status" value="1"/>
</dbReference>
<keyword evidence="5 7" id="KW-1133">Transmembrane helix</keyword>
<evidence type="ECO:0000256" key="4">
    <source>
        <dbReference type="ARBA" id="ARBA00022692"/>
    </source>
</evidence>
<feature type="transmembrane region" description="Helical" evidence="7">
    <location>
        <begin position="174"/>
        <end position="195"/>
    </location>
</feature>
<dbReference type="Proteomes" id="UP000248168">
    <property type="component" value="Unassembled WGS sequence"/>
</dbReference>
<dbReference type="PANTHER" id="PTHR30576">
    <property type="entry name" value="COLANIC BIOSYNTHESIS UDP-GLUCOSE LIPID CARRIER TRANSFERASE"/>
    <property type="match status" value="1"/>
</dbReference>
<evidence type="ECO:0000256" key="5">
    <source>
        <dbReference type="ARBA" id="ARBA00022989"/>
    </source>
</evidence>
<keyword evidence="6 7" id="KW-0472">Membrane</keyword>
<dbReference type="InterPro" id="IPR017475">
    <property type="entry name" value="EPS_sugar_tfrase"/>
</dbReference>
<evidence type="ECO:0000259" key="8">
    <source>
        <dbReference type="Pfam" id="PF02397"/>
    </source>
</evidence>
<sequence>MNLTVPNSDRSRAEKLVILPVDHAPKAIFRVPGARRRILILGIGSLANNLCSVLVSRSRVFTDVIGFLSKESAQVGTELSGVKILGTMDQLLSVVERDRVDTIAVCLEDRRAVLPVQVLLDLKGMGVDIWDGNHLYEEESGRLSIDDLKPSAIIFSREFKRGIVVRTIKRSMDLLIAVVGLVVILPLLAVIGLFIKLDSPGPIFYRQVRVGLRAQPYMIWKFRSMFTDAEKAGARWTSERDPRISRVGWYLRKWRLDELPQLINVIHGEMSLVGPRPERPVFVQELRSVIPFYDLRHVVRPGITGWAQTQFRYGASAEDSHVKLQYDLYYVKYLSLRLDLRILIETIRVILRGEGAR</sequence>
<dbReference type="EMBL" id="OUNR01000018">
    <property type="protein sequence ID" value="SPP66187.1"/>
    <property type="molecule type" value="Genomic_DNA"/>
</dbReference>
<dbReference type="EC" id="2.7.8.6" evidence="9"/>
<comment type="similarity">
    <text evidence="2">Belongs to the bacterial sugar transferase family.</text>
</comment>
<dbReference type="NCBIfam" id="TIGR03025">
    <property type="entry name" value="EPS_sugtrans"/>
    <property type="match status" value="1"/>
</dbReference>
<name>A0A330LA54_9BACT</name>
<keyword evidence="3 9" id="KW-0808">Transferase</keyword>
<keyword evidence="10" id="KW-1185">Reference proteome</keyword>
<keyword evidence="4 7" id="KW-0812">Transmembrane</keyword>
<dbReference type="InParanoid" id="A0A330LA54"/>
<evidence type="ECO:0000256" key="2">
    <source>
        <dbReference type="ARBA" id="ARBA00006464"/>
    </source>
</evidence>
<proteinExistence type="inferred from homology"/>
<evidence type="ECO:0000256" key="6">
    <source>
        <dbReference type="ARBA" id="ARBA00023136"/>
    </source>
</evidence>
<dbReference type="NCBIfam" id="TIGR03013">
    <property type="entry name" value="EpsB_2"/>
    <property type="match status" value="1"/>
</dbReference>
<accession>A0A330LA54</accession>
<dbReference type="GO" id="GO:0009242">
    <property type="term" value="P:colanic acid biosynthetic process"/>
    <property type="evidence" value="ECO:0007669"/>
    <property type="project" value="TreeGrafter"/>
</dbReference>
<evidence type="ECO:0000256" key="3">
    <source>
        <dbReference type="ARBA" id="ARBA00022679"/>
    </source>
</evidence>
<gene>
    <name evidence="9" type="ORF">NITLEN_50227</name>
</gene>
<dbReference type="AlphaFoldDB" id="A0A330LA54"/>
<feature type="domain" description="Bacterial sugar transferase" evidence="8">
    <location>
        <begin position="169"/>
        <end position="351"/>
    </location>
</feature>
<protein>
    <submittedName>
        <fullName evidence="9">Putative Undecaprenyl-phosphate galactose phosphotransferase RfbP</fullName>
        <ecNumber evidence="9">2.7.8.6</ecNumber>
    </submittedName>
</protein>
<dbReference type="GO" id="GO:0016020">
    <property type="term" value="C:membrane"/>
    <property type="evidence" value="ECO:0007669"/>
    <property type="project" value="UniProtKB-SubCell"/>
</dbReference>
<dbReference type="InterPro" id="IPR017464">
    <property type="entry name" value="Sugar_tfrase_EpsB_2"/>
</dbReference>
<dbReference type="Gene3D" id="3.40.50.720">
    <property type="entry name" value="NAD(P)-binding Rossmann-like Domain"/>
    <property type="match status" value="1"/>
</dbReference>
<evidence type="ECO:0000313" key="9">
    <source>
        <dbReference type="EMBL" id="SPP66187.1"/>
    </source>
</evidence>
<dbReference type="GO" id="GO:0089702">
    <property type="term" value="F:undecaprenyl-phosphate glucose phosphotransferase activity"/>
    <property type="evidence" value="ECO:0007669"/>
    <property type="project" value="TreeGrafter"/>
</dbReference>
<dbReference type="PANTHER" id="PTHR30576:SF21">
    <property type="entry name" value="UDP-GLUCOSE:UNDECAPRENYL-PHOSPHATE GLUCOSE-1-PHOSPHATE TRANSFERASE"/>
    <property type="match status" value="1"/>
</dbReference>
<evidence type="ECO:0000256" key="7">
    <source>
        <dbReference type="SAM" id="Phobius"/>
    </source>
</evidence>
<comment type="subcellular location">
    <subcellularLocation>
        <location evidence="1">Membrane</location>
        <topology evidence="1">Multi-pass membrane protein</topology>
    </subcellularLocation>
</comment>
<dbReference type="InterPro" id="IPR003362">
    <property type="entry name" value="Bact_transf"/>
</dbReference>
<reference evidence="10" key="1">
    <citation type="submission" date="2018-04" db="EMBL/GenBank/DDBJ databases">
        <authorList>
            <person name="Lucker S."/>
            <person name="Sakoula D."/>
        </authorList>
    </citation>
    <scope>NUCLEOTIDE SEQUENCE [LARGE SCALE GENOMIC DNA]</scope>
</reference>